<protein>
    <submittedName>
        <fullName evidence="2">CLIP-associated protein</fullName>
    </submittedName>
</protein>
<dbReference type="Gene3D" id="1.25.10.10">
    <property type="entry name" value="Leucine-rich Repeat Variant"/>
    <property type="match status" value="1"/>
</dbReference>
<sequence length="256" mass="28644">MAEARARLGVPQPFATRWTEEEEEEEEGEGEEGVGGRTWPEVSQATASRLSSAFMKGRLLPSGEEMYTQAGPQFRDELQRHHLPTSMLRDINIRLERIEPKIRSSDGLVGNYGAVEVKPVGLNPKKSSPKAKNSTREMFFLEFPENIGCSMESLFFGPCLVIFHLPENDITEKPIDPIKVYSEKELVREIEKIASTLVPEKDWSIRIAAMQRVEGLVSGEALENSYKCCVVCYPNLLYAIDGLGEASETGNICILF</sequence>
<evidence type="ECO:0000313" key="2">
    <source>
        <dbReference type="EMBL" id="RVX19194.1"/>
    </source>
</evidence>
<dbReference type="PANTHER" id="PTHR21567:SF9">
    <property type="entry name" value="CLIP-ASSOCIATING PROTEIN"/>
    <property type="match status" value="1"/>
</dbReference>
<proteinExistence type="predicted"/>
<dbReference type="AlphaFoldDB" id="A0A438KDB2"/>
<comment type="caution">
    <text evidence="2">The sequence shown here is derived from an EMBL/GenBank/DDBJ whole genome shotgun (WGS) entry which is preliminary data.</text>
</comment>
<dbReference type="Proteomes" id="UP000288805">
    <property type="component" value="Unassembled WGS sequence"/>
</dbReference>
<evidence type="ECO:0000256" key="1">
    <source>
        <dbReference type="SAM" id="MobiDB-lite"/>
    </source>
</evidence>
<feature type="region of interest" description="Disordered" evidence="1">
    <location>
        <begin position="1"/>
        <end position="42"/>
    </location>
</feature>
<gene>
    <name evidence="2" type="primary">CLASP_2</name>
    <name evidence="2" type="ORF">CK203_008530</name>
</gene>
<name>A0A438KDB2_VITVI</name>
<evidence type="ECO:0000313" key="3">
    <source>
        <dbReference type="Proteomes" id="UP000288805"/>
    </source>
</evidence>
<dbReference type="InterPro" id="IPR011989">
    <property type="entry name" value="ARM-like"/>
</dbReference>
<accession>A0A438KDB2</accession>
<feature type="compositionally biased region" description="Acidic residues" evidence="1">
    <location>
        <begin position="20"/>
        <end position="32"/>
    </location>
</feature>
<dbReference type="PANTHER" id="PTHR21567">
    <property type="entry name" value="CLASP"/>
    <property type="match status" value="1"/>
</dbReference>
<dbReference type="EMBL" id="QGNW01000009">
    <property type="protein sequence ID" value="RVX19194.1"/>
    <property type="molecule type" value="Genomic_DNA"/>
</dbReference>
<reference evidence="2 3" key="1">
    <citation type="journal article" date="2018" name="PLoS Genet.">
        <title>Population sequencing reveals clonal diversity and ancestral inbreeding in the grapevine cultivar Chardonnay.</title>
        <authorList>
            <person name="Roach M.J."/>
            <person name="Johnson D.L."/>
            <person name="Bohlmann J."/>
            <person name="van Vuuren H.J."/>
            <person name="Jones S.J."/>
            <person name="Pretorius I.S."/>
            <person name="Schmidt S.A."/>
            <person name="Borneman A.R."/>
        </authorList>
    </citation>
    <scope>NUCLEOTIDE SEQUENCE [LARGE SCALE GENOMIC DNA]</scope>
    <source>
        <strain evidence="3">cv. Chardonnay</strain>
        <tissue evidence="2">Leaf</tissue>
    </source>
</reference>
<organism evidence="2 3">
    <name type="scientific">Vitis vinifera</name>
    <name type="common">Grape</name>
    <dbReference type="NCBI Taxonomy" id="29760"/>
    <lineage>
        <taxon>Eukaryota</taxon>
        <taxon>Viridiplantae</taxon>
        <taxon>Streptophyta</taxon>
        <taxon>Embryophyta</taxon>
        <taxon>Tracheophyta</taxon>
        <taxon>Spermatophyta</taxon>
        <taxon>Magnoliopsida</taxon>
        <taxon>eudicotyledons</taxon>
        <taxon>Gunneridae</taxon>
        <taxon>Pentapetalae</taxon>
        <taxon>rosids</taxon>
        <taxon>Vitales</taxon>
        <taxon>Vitaceae</taxon>
        <taxon>Viteae</taxon>
        <taxon>Vitis</taxon>
    </lineage>
</organism>